<evidence type="ECO:0000313" key="9">
    <source>
        <dbReference type="Proteomes" id="UP000306196"/>
    </source>
</evidence>
<organism evidence="8 9">
    <name type="scientific">Phragmitibacter flavus</name>
    <dbReference type="NCBI Taxonomy" id="2576071"/>
    <lineage>
        <taxon>Bacteria</taxon>
        <taxon>Pseudomonadati</taxon>
        <taxon>Verrucomicrobiota</taxon>
        <taxon>Verrucomicrobiia</taxon>
        <taxon>Verrucomicrobiales</taxon>
        <taxon>Verrucomicrobiaceae</taxon>
        <taxon>Phragmitibacter</taxon>
    </lineage>
</organism>
<sequence length="388" mass="42291">MRLQPALLGLSLFTLASCGPKEATTAAAAPQKVTVAKPVVKKVVEWDEFVGRLESTKMVHLRARVSGYLEKIHFKEGTEVKEGDLLITIDPRPYQAAVEGARAELERNRTRSELAKNEAKRAETLIASRAIAAEDYDTRLKAAAEADASVKVAEAALRAAELELEFTSVRAPITGRISNAPVTEGNLVTGGERDSTLLTTIVALDPVYVYFEVDEQSALKYRELHRQGTRTSPMFEPIPVEMGLANESGFPRKGKVDFVDNVLRPDTGTIRARGIFDNPDKLMAPGFFARVRIPGSGQYDALLIRDEAIGSDQGRSFVFVINADNKAEYRPIETGPMQDGLRIVRSGLKPEERIVTNGVVHVRNGNSVAPEESEMALATPIPPATAAK</sequence>
<dbReference type="PROSITE" id="PS51257">
    <property type="entry name" value="PROKAR_LIPOPROTEIN"/>
    <property type="match status" value="1"/>
</dbReference>
<evidence type="ECO:0000259" key="6">
    <source>
        <dbReference type="Pfam" id="PF25944"/>
    </source>
</evidence>
<dbReference type="Gene3D" id="2.40.420.20">
    <property type="match status" value="1"/>
</dbReference>
<proteinExistence type="inferred from homology"/>
<feature type="coiled-coil region" evidence="3">
    <location>
        <begin position="98"/>
        <end position="163"/>
    </location>
</feature>
<dbReference type="InterPro" id="IPR058626">
    <property type="entry name" value="MdtA-like_b-barrel"/>
</dbReference>
<name>A0A5R8KFQ2_9BACT</name>
<dbReference type="SUPFAM" id="SSF111369">
    <property type="entry name" value="HlyD-like secretion proteins"/>
    <property type="match status" value="1"/>
</dbReference>
<dbReference type="PANTHER" id="PTHR30158">
    <property type="entry name" value="ACRA/E-RELATED COMPONENT OF DRUG EFFLUX TRANSPORTER"/>
    <property type="match status" value="1"/>
</dbReference>
<dbReference type="InterPro" id="IPR006143">
    <property type="entry name" value="RND_pump_MFP"/>
</dbReference>
<dbReference type="Pfam" id="PF25944">
    <property type="entry name" value="Beta-barrel_RND"/>
    <property type="match status" value="1"/>
</dbReference>
<dbReference type="PANTHER" id="PTHR30158:SF26">
    <property type="entry name" value="RESISTANCE-NODULATION-CELL DIVISION (RND) MULTIDRUG EFFLUX MEMBRANE FUSION PROTEIN MEXE"/>
    <property type="match status" value="1"/>
</dbReference>
<evidence type="ECO:0000256" key="3">
    <source>
        <dbReference type="SAM" id="Coils"/>
    </source>
</evidence>
<dbReference type="GO" id="GO:0022857">
    <property type="term" value="F:transmembrane transporter activity"/>
    <property type="evidence" value="ECO:0007669"/>
    <property type="project" value="InterPro"/>
</dbReference>
<dbReference type="GO" id="GO:0046677">
    <property type="term" value="P:response to antibiotic"/>
    <property type="evidence" value="ECO:0007669"/>
    <property type="project" value="TreeGrafter"/>
</dbReference>
<gene>
    <name evidence="8" type="ORF">FEM03_09335</name>
</gene>
<evidence type="ECO:0000259" key="5">
    <source>
        <dbReference type="Pfam" id="PF25917"/>
    </source>
</evidence>
<dbReference type="InterPro" id="IPR058627">
    <property type="entry name" value="MdtA-like_C"/>
</dbReference>
<dbReference type="NCBIfam" id="TIGR01730">
    <property type="entry name" value="RND_mfp"/>
    <property type="match status" value="1"/>
</dbReference>
<evidence type="ECO:0000259" key="7">
    <source>
        <dbReference type="Pfam" id="PF25967"/>
    </source>
</evidence>
<feature type="domain" description="Multidrug resistance protein MdtA-like alpha-helical hairpin" evidence="4">
    <location>
        <begin position="100"/>
        <end position="167"/>
    </location>
</feature>
<evidence type="ECO:0000259" key="4">
    <source>
        <dbReference type="Pfam" id="PF25876"/>
    </source>
</evidence>
<dbReference type="FunFam" id="2.40.420.20:FF:000001">
    <property type="entry name" value="Efflux RND transporter periplasmic adaptor subunit"/>
    <property type="match status" value="1"/>
</dbReference>
<dbReference type="Pfam" id="PF25917">
    <property type="entry name" value="BSH_RND"/>
    <property type="match status" value="1"/>
</dbReference>
<dbReference type="AlphaFoldDB" id="A0A5R8KFQ2"/>
<comment type="similarity">
    <text evidence="2">Belongs to the membrane fusion protein (MFP) (TC 8.A.1) family.</text>
</comment>
<dbReference type="Pfam" id="PF25967">
    <property type="entry name" value="RND-MFP_C"/>
    <property type="match status" value="1"/>
</dbReference>
<protein>
    <submittedName>
        <fullName evidence="8">Efflux RND transporter periplasmic adaptor subunit</fullName>
    </submittedName>
</protein>
<dbReference type="GO" id="GO:0005886">
    <property type="term" value="C:plasma membrane"/>
    <property type="evidence" value="ECO:0007669"/>
    <property type="project" value="UniProtKB-SubCell"/>
</dbReference>
<evidence type="ECO:0000256" key="2">
    <source>
        <dbReference type="ARBA" id="ARBA00009477"/>
    </source>
</evidence>
<comment type="caution">
    <text evidence="8">The sequence shown here is derived from an EMBL/GenBank/DDBJ whole genome shotgun (WGS) entry which is preliminary data.</text>
</comment>
<reference evidence="8 9" key="1">
    <citation type="submission" date="2019-05" db="EMBL/GenBank/DDBJ databases">
        <title>Verrucobacter flavum gen. nov., sp. nov. a new member of the family Verrucomicrobiaceae.</title>
        <authorList>
            <person name="Szuroczki S."/>
            <person name="Abbaszade G."/>
            <person name="Szabo A."/>
            <person name="Felfoldi T."/>
            <person name="Schumann P."/>
            <person name="Boka K."/>
            <person name="Keki Z."/>
            <person name="Toumi M."/>
            <person name="Toth E."/>
        </authorList>
    </citation>
    <scope>NUCLEOTIDE SEQUENCE [LARGE SCALE GENOMIC DNA]</scope>
    <source>
        <strain evidence="8 9">MG-N-17</strain>
    </source>
</reference>
<dbReference type="RefSeq" id="WP_138085934.1">
    <property type="nucleotide sequence ID" value="NZ_VAUV01000006.1"/>
</dbReference>
<dbReference type="Pfam" id="PF25876">
    <property type="entry name" value="HH_MFP_RND"/>
    <property type="match status" value="1"/>
</dbReference>
<dbReference type="Gene3D" id="2.40.30.170">
    <property type="match status" value="1"/>
</dbReference>
<dbReference type="InterPro" id="IPR058625">
    <property type="entry name" value="MdtA-like_BSH"/>
</dbReference>
<evidence type="ECO:0000313" key="8">
    <source>
        <dbReference type="EMBL" id="TLD71106.1"/>
    </source>
</evidence>
<dbReference type="Gene3D" id="1.10.287.470">
    <property type="entry name" value="Helix hairpin bin"/>
    <property type="match status" value="1"/>
</dbReference>
<keyword evidence="9" id="KW-1185">Reference proteome</keyword>
<feature type="domain" description="Multidrug resistance protein MdtA-like barrel-sandwich hybrid" evidence="5">
    <location>
        <begin position="58"/>
        <end position="199"/>
    </location>
</feature>
<dbReference type="Gene3D" id="2.40.50.100">
    <property type="match status" value="1"/>
</dbReference>
<dbReference type="Proteomes" id="UP000306196">
    <property type="component" value="Unassembled WGS sequence"/>
</dbReference>
<feature type="domain" description="Multidrug resistance protein MdtA-like beta-barrel" evidence="6">
    <location>
        <begin position="206"/>
        <end position="293"/>
    </location>
</feature>
<comment type="subcellular location">
    <subcellularLocation>
        <location evidence="1">Cell envelope</location>
    </subcellularLocation>
</comment>
<evidence type="ECO:0000256" key="1">
    <source>
        <dbReference type="ARBA" id="ARBA00004196"/>
    </source>
</evidence>
<dbReference type="OrthoDB" id="9816569at2"/>
<dbReference type="EMBL" id="VAUV01000006">
    <property type="protein sequence ID" value="TLD71106.1"/>
    <property type="molecule type" value="Genomic_DNA"/>
</dbReference>
<dbReference type="InterPro" id="IPR058624">
    <property type="entry name" value="MdtA-like_HH"/>
</dbReference>
<keyword evidence="3" id="KW-0175">Coiled coil</keyword>
<feature type="domain" description="Multidrug resistance protein MdtA-like C-terminal permuted SH3" evidence="7">
    <location>
        <begin position="300"/>
        <end position="359"/>
    </location>
</feature>
<accession>A0A5R8KFQ2</accession>